<name>A0A0F9DQB9_9ZZZZ</name>
<evidence type="ECO:0000313" key="1">
    <source>
        <dbReference type="EMBL" id="KKL63884.1"/>
    </source>
</evidence>
<accession>A0A0F9DQB9</accession>
<proteinExistence type="predicted"/>
<comment type="caution">
    <text evidence="1">The sequence shown here is derived from an EMBL/GenBank/DDBJ whole genome shotgun (WGS) entry which is preliminary data.</text>
</comment>
<gene>
    <name evidence="1" type="ORF">LCGC14_2170620</name>
</gene>
<organism evidence="1">
    <name type="scientific">marine sediment metagenome</name>
    <dbReference type="NCBI Taxonomy" id="412755"/>
    <lineage>
        <taxon>unclassified sequences</taxon>
        <taxon>metagenomes</taxon>
        <taxon>ecological metagenomes</taxon>
    </lineage>
</organism>
<dbReference type="AlphaFoldDB" id="A0A0F9DQB9"/>
<feature type="non-terminal residue" evidence="1">
    <location>
        <position position="47"/>
    </location>
</feature>
<reference evidence="1" key="1">
    <citation type="journal article" date="2015" name="Nature">
        <title>Complex archaea that bridge the gap between prokaryotes and eukaryotes.</title>
        <authorList>
            <person name="Spang A."/>
            <person name="Saw J.H."/>
            <person name="Jorgensen S.L."/>
            <person name="Zaremba-Niedzwiedzka K."/>
            <person name="Martijn J."/>
            <person name="Lind A.E."/>
            <person name="van Eijk R."/>
            <person name="Schleper C."/>
            <person name="Guy L."/>
            <person name="Ettema T.J."/>
        </authorList>
    </citation>
    <scope>NUCLEOTIDE SEQUENCE</scope>
</reference>
<dbReference type="EMBL" id="LAZR01028016">
    <property type="protein sequence ID" value="KKL63884.1"/>
    <property type="molecule type" value="Genomic_DNA"/>
</dbReference>
<sequence>MSGYLLYINQGWVKNQTLPWVNYWVLLTTTQISRHKSYCSFSMKKPT</sequence>
<protein>
    <submittedName>
        <fullName evidence="1">Uncharacterized protein</fullName>
    </submittedName>
</protein>